<evidence type="ECO:0000313" key="3">
    <source>
        <dbReference type="Proteomes" id="UP001372338"/>
    </source>
</evidence>
<dbReference type="EMBL" id="JAYWIO010000008">
    <property type="protein sequence ID" value="KAK7243089.1"/>
    <property type="molecule type" value="Genomic_DNA"/>
</dbReference>
<accession>A0AAN9HN94</accession>
<evidence type="ECO:0000313" key="2">
    <source>
        <dbReference type="EMBL" id="KAK7243089.1"/>
    </source>
</evidence>
<organism evidence="2 3">
    <name type="scientific">Crotalaria pallida</name>
    <name type="common">Smooth rattlebox</name>
    <name type="synonym">Crotalaria striata</name>
    <dbReference type="NCBI Taxonomy" id="3830"/>
    <lineage>
        <taxon>Eukaryota</taxon>
        <taxon>Viridiplantae</taxon>
        <taxon>Streptophyta</taxon>
        <taxon>Embryophyta</taxon>
        <taxon>Tracheophyta</taxon>
        <taxon>Spermatophyta</taxon>
        <taxon>Magnoliopsida</taxon>
        <taxon>eudicotyledons</taxon>
        <taxon>Gunneridae</taxon>
        <taxon>Pentapetalae</taxon>
        <taxon>rosids</taxon>
        <taxon>fabids</taxon>
        <taxon>Fabales</taxon>
        <taxon>Fabaceae</taxon>
        <taxon>Papilionoideae</taxon>
        <taxon>50 kb inversion clade</taxon>
        <taxon>genistoids sensu lato</taxon>
        <taxon>core genistoids</taxon>
        <taxon>Crotalarieae</taxon>
        <taxon>Crotalaria</taxon>
    </lineage>
</organism>
<keyword evidence="1" id="KW-1133">Transmembrane helix</keyword>
<gene>
    <name evidence="2" type="ORF">RIF29_37873</name>
</gene>
<feature type="transmembrane region" description="Helical" evidence="1">
    <location>
        <begin position="26"/>
        <end position="46"/>
    </location>
</feature>
<keyword evidence="1" id="KW-0472">Membrane</keyword>
<reference evidence="2 3" key="1">
    <citation type="submission" date="2024-01" db="EMBL/GenBank/DDBJ databases">
        <title>The genomes of 5 underutilized Papilionoideae crops provide insights into root nodulation and disease resistanc.</title>
        <authorList>
            <person name="Yuan L."/>
        </authorList>
    </citation>
    <scope>NUCLEOTIDE SEQUENCE [LARGE SCALE GENOMIC DNA]</scope>
    <source>
        <strain evidence="2">ZHUSHIDOU_FW_LH</strain>
        <tissue evidence="2">Leaf</tissue>
    </source>
</reference>
<evidence type="ECO:0000256" key="1">
    <source>
        <dbReference type="SAM" id="Phobius"/>
    </source>
</evidence>
<protein>
    <submittedName>
        <fullName evidence="2">Uncharacterized protein</fullName>
    </submittedName>
</protein>
<keyword evidence="3" id="KW-1185">Reference proteome</keyword>
<name>A0AAN9HN94_CROPI</name>
<feature type="transmembrane region" description="Helical" evidence="1">
    <location>
        <begin position="66"/>
        <end position="85"/>
    </location>
</feature>
<comment type="caution">
    <text evidence="2">The sequence shown here is derived from an EMBL/GenBank/DDBJ whole genome shotgun (WGS) entry which is preliminary data.</text>
</comment>
<dbReference type="AlphaFoldDB" id="A0AAN9HN94"/>
<keyword evidence="1" id="KW-0812">Transmembrane</keyword>
<proteinExistence type="predicted"/>
<sequence>MELGHHSITLPFTFTSQSLSISSSTLLFSSSLLSSTVNLATLSLFTNYFSFLSFTLTPDSSEFKKLVLVCLGLCWSTLVLSYSCLEKLRSMCGKPSSL</sequence>
<dbReference type="Proteomes" id="UP001372338">
    <property type="component" value="Unassembled WGS sequence"/>
</dbReference>